<dbReference type="RefSeq" id="WP_284348061.1">
    <property type="nucleotide sequence ID" value="NZ_BRXS01000001.1"/>
</dbReference>
<dbReference type="AlphaFoldDB" id="A0AA37V1D8"/>
<dbReference type="InterPro" id="IPR035896">
    <property type="entry name" value="AN1-like_Znf"/>
</dbReference>
<dbReference type="EMBL" id="BRXS01000001">
    <property type="protein sequence ID" value="GLC23622.1"/>
    <property type="molecule type" value="Genomic_DNA"/>
</dbReference>
<evidence type="ECO:0000313" key="2">
    <source>
        <dbReference type="Proteomes" id="UP001161325"/>
    </source>
</evidence>
<gene>
    <name evidence="1" type="ORF">rosag_01350</name>
</gene>
<dbReference type="Proteomes" id="UP001161325">
    <property type="component" value="Unassembled WGS sequence"/>
</dbReference>
<keyword evidence="2" id="KW-1185">Reference proteome</keyword>
<evidence type="ECO:0000313" key="1">
    <source>
        <dbReference type="EMBL" id="GLC23622.1"/>
    </source>
</evidence>
<sequence>MFKHGFLRRTDLGTECDACGARLDLMTGGTCERCRRILCARHLHGSWWRRMVHEFKRPILCVACRAGQTPEAPR</sequence>
<reference evidence="1" key="1">
    <citation type="submission" date="2022-08" db="EMBL/GenBank/DDBJ databases">
        <title>Draft genome sequencing of Roseisolibacter agri AW1220.</title>
        <authorList>
            <person name="Tobiishi Y."/>
            <person name="Tonouchi A."/>
        </authorList>
    </citation>
    <scope>NUCLEOTIDE SEQUENCE</scope>
    <source>
        <strain evidence="1">AW1220</strain>
    </source>
</reference>
<accession>A0AA37V1D8</accession>
<organism evidence="1 2">
    <name type="scientific">Roseisolibacter agri</name>
    <dbReference type="NCBI Taxonomy" id="2014610"/>
    <lineage>
        <taxon>Bacteria</taxon>
        <taxon>Pseudomonadati</taxon>
        <taxon>Gemmatimonadota</taxon>
        <taxon>Gemmatimonadia</taxon>
        <taxon>Gemmatimonadales</taxon>
        <taxon>Gemmatimonadaceae</taxon>
        <taxon>Roseisolibacter</taxon>
    </lineage>
</organism>
<proteinExistence type="predicted"/>
<dbReference type="SUPFAM" id="SSF118310">
    <property type="entry name" value="AN1-like Zinc finger"/>
    <property type="match status" value="1"/>
</dbReference>
<protein>
    <submittedName>
        <fullName evidence="1">Uncharacterized protein</fullName>
    </submittedName>
</protein>
<comment type="caution">
    <text evidence="1">The sequence shown here is derived from an EMBL/GenBank/DDBJ whole genome shotgun (WGS) entry which is preliminary data.</text>
</comment>
<name>A0AA37V1D8_9BACT</name>